<evidence type="ECO:0000256" key="2">
    <source>
        <dbReference type="ARBA" id="ARBA00022857"/>
    </source>
</evidence>
<keyword evidence="2" id="KW-0521">NADP</keyword>
<comment type="caution">
    <text evidence="7">The sequence shown here is derived from an EMBL/GenBank/DDBJ whole genome shotgun (WGS) entry which is preliminary data.</text>
</comment>
<keyword evidence="8" id="KW-1185">Reference proteome</keyword>
<dbReference type="PANTHER" id="PTHR48107">
    <property type="entry name" value="NADPH-DEPENDENT ALDEHYDE REDUCTASE-LIKE PROTEIN, CHLOROPLASTIC-RELATED"/>
    <property type="match status" value="1"/>
</dbReference>
<comment type="similarity">
    <text evidence="1">Belongs to the short-chain dehydrogenases/reductases (SDR) family.</text>
</comment>
<protein>
    <submittedName>
        <fullName evidence="7">tRNA-specific adenosine deaminase subunit tad3</fullName>
    </submittedName>
</protein>
<evidence type="ECO:0000259" key="5">
    <source>
        <dbReference type="PROSITE" id="PS50280"/>
    </source>
</evidence>
<evidence type="ECO:0000256" key="1">
    <source>
        <dbReference type="ARBA" id="ARBA00006484"/>
    </source>
</evidence>
<feature type="domain" description="CMP/dCMP-type deaminase" evidence="6">
    <location>
        <begin position="615"/>
        <end position="758"/>
    </location>
</feature>
<dbReference type="PROSITE" id="PS51747">
    <property type="entry name" value="CYT_DCMP_DEAMINASES_2"/>
    <property type="match status" value="1"/>
</dbReference>
<dbReference type="Pfam" id="PF00856">
    <property type="entry name" value="SET"/>
    <property type="match status" value="1"/>
</dbReference>
<dbReference type="PROSITE" id="PS50280">
    <property type="entry name" value="SET"/>
    <property type="match status" value="1"/>
</dbReference>
<dbReference type="InterPro" id="IPR016193">
    <property type="entry name" value="Cytidine_deaminase-like"/>
</dbReference>
<organism evidence="7 8">
    <name type="scientific">Marasmius crinis-equi</name>
    <dbReference type="NCBI Taxonomy" id="585013"/>
    <lineage>
        <taxon>Eukaryota</taxon>
        <taxon>Fungi</taxon>
        <taxon>Dikarya</taxon>
        <taxon>Basidiomycota</taxon>
        <taxon>Agaricomycotina</taxon>
        <taxon>Agaricomycetes</taxon>
        <taxon>Agaricomycetidae</taxon>
        <taxon>Agaricales</taxon>
        <taxon>Marasmiineae</taxon>
        <taxon>Marasmiaceae</taxon>
        <taxon>Marasmius</taxon>
    </lineage>
</organism>
<dbReference type="Gene3D" id="3.40.140.10">
    <property type="entry name" value="Cytidine Deaminase, domain 2"/>
    <property type="match status" value="1"/>
</dbReference>
<dbReference type="InterPro" id="IPR002125">
    <property type="entry name" value="CMP_dCMP_dom"/>
</dbReference>
<evidence type="ECO:0000313" key="7">
    <source>
        <dbReference type="EMBL" id="KAL0581026.1"/>
    </source>
</evidence>
<dbReference type="Pfam" id="PF00383">
    <property type="entry name" value="dCMP_cyt_deam_1"/>
    <property type="match status" value="1"/>
</dbReference>
<dbReference type="InterPro" id="IPR002347">
    <property type="entry name" value="SDR_fam"/>
</dbReference>
<dbReference type="PANTHER" id="PTHR48107:SF26">
    <property type="entry name" value="OXIDOREDUCTASE, SHORT-CHAIN DEHYDROGENASE_REDUCTASE FAMILY (AFU_ORTHOLOGUE AFUA_4G05870)"/>
    <property type="match status" value="1"/>
</dbReference>
<dbReference type="PRINTS" id="PR00081">
    <property type="entry name" value="GDHRDH"/>
</dbReference>
<evidence type="ECO:0000256" key="4">
    <source>
        <dbReference type="SAM" id="MobiDB-lite"/>
    </source>
</evidence>
<dbReference type="EMBL" id="JBAHYK010000018">
    <property type="protein sequence ID" value="KAL0581026.1"/>
    <property type="molecule type" value="Genomic_DNA"/>
</dbReference>
<dbReference type="InterPro" id="IPR001214">
    <property type="entry name" value="SET_dom"/>
</dbReference>
<accession>A0ABR3FZM5</accession>
<proteinExistence type="inferred from homology"/>
<sequence>MSDQDPQFKAGHKVPVSDQQLPGLQSEMAGPPPQSEYVPTWDGGYKLYEASGKLKGKKALITGGDSGIGRAIAILFAMEGADVFITYLPQEKEDAQDTKAFVEKYGRKCDLLAVDLIKKENCKQAVDEALKAMGAINFLINNHAYQMMREDIQELSEEQWEHTFNTNIHSFFYLSKYTIPHMKRGDSIINNASINAYIGRPDLLDYTSTKGAVIAFTRGLSNQYVSKGIRVNAVAPGPVWTPLIPSTMNKEAQEQFTAPMGRPIQPSEVATCFVFLASMDSTAISGQTLHPNGGTVVAAPDATFRYRQAREEGSLVGIPGVITGTKKLKSHSASQPIPSGTIIEISPVLFFSKEEYEQHGKHTVLDHYTFKWKDGRMALALGLGSLFNHSDSPNVSYTLDSTTESISYRTVRDIENKEELLIFYGHNLWFEQADSQSSTTQCPPPEVEDGWGGLSLVNGELEDDTEDPRNPYLDGNPDEIIEEEMLPFVRIKPLPEEETLDSIRTVPAWVVEIPDPRHITTLLKWLKKTGLNDPELGHLKRIRKQDDKTTLLLSISPVPPLLPDDLHLPELCQVPVPISPALTMTSLALKSTFWPTYYTPRRKGESESWTRAKCKWAWEAMRNTIEEGRRALSAGELPIGAHVPVPFNEHGSSFNGHDTRNSAQHPLRHAVLNLVRHLGDSHSAGKTSPDEEGSNKNGSNYLLTSRTIFLTHEPCIMCSMALLHSRVKEVFYLIPMKSTGGCGGVACLPTLQGVNHRFEICRWTSDVQTEHLTINEDIDA</sequence>
<dbReference type="InterPro" id="IPR046341">
    <property type="entry name" value="SET_dom_sf"/>
</dbReference>
<evidence type="ECO:0000256" key="3">
    <source>
        <dbReference type="ARBA" id="ARBA00023002"/>
    </source>
</evidence>
<dbReference type="SUPFAM" id="SSF51735">
    <property type="entry name" value="NAD(P)-binding Rossmann-fold domains"/>
    <property type="match status" value="1"/>
</dbReference>
<dbReference type="CDD" id="cd10540">
    <property type="entry name" value="SET_SpSet7-like"/>
    <property type="match status" value="1"/>
</dbReference>
<dbReference type="CDD" id="cd01285">
    <property type="entry name" value="nucleoside_deaminase"/>
    <property type="match status" value="1"/>
</dbReference>
<dbReference type="Pfam" id="PF13561">
    <property type="entry name" value="adh_short_C2"/>
    <property type="match status" value="1"/>
</dbReference>
<dbReference type="SUPFAM" id="SSF82199">
    <property type="entry name" value="SET domain"/>
    <property type="match status" value="1"/>
</dbReference>
<name>A0ABR3FZM5_9AGAR</name>
<dbReference type="InterPro" id="IPR020904">
    <property type="entry name" value="Sc_DH/Rdtase_CS"/>
</dbReference>
<evidence type="ECO:0000259" key="6">
    <source>
        <dbReference type="PROSITE" id="PS51747"/>
    </source>
</evidence>
<dbReference type="Proteomes" id="UP001465976">
    <property type="component" value="Unassembled WGS sequence"/>
</dbReference>
<keyword evidence="3" id="KW-0560">Oxidoreductase</keyword>
<evidence type="ECO:0000313" key="8">
    <source>
        <dbReference type="Proteomes" id="UP001465976"/>
    </source>
</evidence>
<dbReference type="Gene3D" id="3.40.50.720">
    <property type="entry name" value="NAD(P)-binding Rossmann-like Domain"/>
    <property type="match status" value="1"/>
</dbReference>
<dbReference type="Gene3D" id="2.170.270.10">
    <property type="entry name" value="SET domain"/>
    <property type="match status" value="1"/>
</dbReference>
<dbReference type="PROSITE" id="PS00061">
    <property type="entry name" value="ADH_SHORT"/>
    <property type="match status" value="1"/>
</dbReference>
<reference evidence="7 8" key="1">
    <citation type="submission" date="2024-02" db="EMBL/GenBank/DDBJ databases">
        <title>A draft genome for the cacao thread blight pathogen Marasmius crinis-equi.</title>
        <authorList>
            <person name="Cohen S.P."/>
            <person name="Baruah I.K."/>
            <person name="Amoako-Attah I."/>
            <person name="Bukari Y."/>
            <person name="Meinhardt L.W."/>
            <person name="Bailey B.A."/>
        </authorList>
    </citation>
    <scope>NUCLEOTIDE SEQUENCE [LARGE SCALE GENOMIC DNA]</scope>
    <source>
        <strain evidence="7 8">GH-76</strain>
    </source>
</reference>
<gene>
    <name evidence="7" type="primary">TAD3</name>
    <name evidence="7" type="ORF">V5O48_001020</name>
</gene>
<feature type="domain" description="SET" evidence="5">
    <location>
        <begin position="311"/>
        <end position="425"/>
    </location>
</feature>
<dbReference type="SUPFAM" id="SSF53927">
    <property type="entry name" value="Cytidine deaminase-like"/>
    <property type="match status" value="1"/>
</dbReference>
<feature type="region of interest" description="Disordered" evidence="4">
    <location>
        <begin position="1"/>
        <end position="36"/>
    </location>
</feature>
<dbReference type="InterPro" id="IPR036291">
    <property type="entry name" value="NAD(P)-bd_dom_sf"/>
</dbReference>